<feature type="region of interest" description="Disordered" evidence="1">
    <location>
        <begin position="31"/>
        <end position="148"/>
    </location>
</feature>
<evidence type="ECO:0000313" key="2">
    <source>
        <dbReference type="EMBL" id="KAI1881801.1"/>
    </source>
</evidence>
<dbReference type="AlphaFoldDB" id="A0A9P9WYW5"/>
<sequence length="667" mass="72762">MEISEPLMDCNFPEFLAGDLGRSEDVFLSRNLTAGAPAPSLADDGSKRRYSLQDSSSQFLTSQPRVALSRMKSLQSLKPAKSPAMAEVNESPRKSSDTTDSSATDSSGGMEPPSIATRNVSVTTTATSVTSGRFSPSEKSPSPVDKLPHYSWVDLDLADALKSERSYTMGHISSRRTPASPRGNIADSRSMSMGTKTVRPGKMDSFSTVTSPAKTPTAAMSPQRPYFFEGRAGPPTEFPIRRSSLSQNKDLLTLPPRHRKSSRSPPPPNIVIPGNVTHVTPTRSPTPLDQNNGKFLKDAEERSILTLDDDSDDDYDDSLAVPTPAPVRTQVATPRIVSPSTDVEQWLDTSNIGFSFNPQAKNENPVSRIPIGSEVLDTLRISVACFPETMLLCSSLSIETIRSHSRKIKYRMQDLDNGSQLSLNLGDGSPKPSVWKWLTTKRPQDTSPTKLQPRQRAYLDPPTLSTGPRLDEPDWSAIRNVFPNGTDYLCDALYAHLLAYNYISSLCPRSVPLSPTQRPGSNQSSAQSITETASKCSESTQIKPKAAKLLGLSEDTPAVMPRSPGVDSQKSPRSLTLRNKPSFFAGHRENSKTFGTGASRSADDHDKSLKELQLGLAKCIARLVGTLRLTSHENKAVSVTKQVDIKDVDPLFIRALCEIVRSCEERS</sequence>
<feature type="region of interest" description="Disordered" evidence="1">
    <location>
        <begin position="169"/>
        <end position="295"/>
    </location>
</feature>
<protein>
    <submittedName>
        <fullName evidence="2">Uncharacterized protein</fullName>
    </submittedName>
</protein>
<keyword evidence="3" id="KW-1185">Reference proteome</keyword>
<dbReference type="EMBL" id="JAFIMR010000001">
    <property type="protein sequence ID" value="KAI1881801.1"/>
    <property type="molecule type" value="Genomic_DNA"/>
</dbReference>
<reference evidence="2" key="1">
    <citation type="submission" date="2021-03" db="EMBL/GenBank/DDBJ databases">
        <title>Revisited historic fungal species revealed as producer of novel bioactive compounds through whole genome sequencing and comparative genomics.</title>
        <authorList>
            <person name="Vignolle G.A."/>
            <person name="Hochenegger N."/>
            <person name="Mach R.L."/>
            <person name="Mach-Aigner A.R."/>
            <person name="Javad Rahimi M."/>
            <person name="Salim K.A."/>
            <person name="Chan C.M."/>
            <person name="Lim L.B.L."/>
            <person name="Cai F."/>
            <person name="Druzhinina I.S."/>
            <person name="U'Ren J.M."/>
            <person name="Derntl C."/>
        </authorList>
    </citation>
    <scope>NUCLEOTIDE SEQUENCE</scope>
    <source>
        <strain evidence="2">TUCIM 5799</strain>
    </source>
</reference>
<feature type="region of interest" description="Disordered" evidence="1">
    <location>
        <begin position="513"/>
        <end position="573"/>
    </location>
</feature>
<evidence type="ECO:0000313" key="3">
    <source>
        <dbReference type="Proteomes" id="UP000829685"/>
    </source>
</evidence>
<name>A0A9P9WYW5_9PEZI</name>
<feature type="compositionally biased region" description="Low complexity" evidence="1">
    <location>
        <begin position="120"/>
        <end position="131"/>
    </location>
</feature>
<feature type="compositionally biased region" description="Polar residues" evidence="1">
    <location>
        <begin position="52"/>
        <end position="64"/>
    </location>
</feature>
<feature type="compositionally biased region" description="Polar residues" evidence="1">
    <location>
        <begin position="513"/>
        <end position="542"/>
    </location>
</feature>
<feature type="compositionally biased region" description="Polar residues" evidence="1">
    <location>
        <begin position="277"/>
        <end position="293"/>
    </location>
</feature>
<proteinExistence type="predicted"/>
<accession>A0A9P9WYW5</accession>
<feature type="compositionally biased region" description="Polar residues" evidence="1">
    <location>
        <begin position="205"/>
        <end position="220"/>
    </location>
</feature>
<organism evidence="2 3">
    <name type="scientific">Neoarthrinium moseri</name>
    <dbReference type="NCBI Taxonomy" id="1658444"/>
    <lineage>
        <taxon>Eukaryota</taxon>
        <taxon>Fungi</taxon>
        <taxon>Dikarya</taxon>
        <taxon>Ascomycota</taxon>
        <taxon>Pezizomycotina</taxon>
        <taxon>Sordariomycetes</taxon>
        <taxon>Xylariomycetidae</taxon>
        <taxon>Amphisphaeriales</taxon>
        <taxon>Apiosporaceae</taxon>
        <taxon>Neoarthrinium</taxon>
    </lineage>
</organism>
<dbReference type="Proteomes" id="UP000829685">
    <property type="component" value="Unassembled WGS sequence"/>
</dbReference>
<feature type="compositionally biased region" description="Low complexity" evidence="1">
    <location>
        <begin position="98"/>
        <end position="107"/>
    </location>
</feature>
<evidence type="ECO:0000256" key="1">
    <source>
        <dbReference type="SAM" id="MobiDB-lite"/>
    </source>
</evidence>
<comment type="caution">
    <text evidence="2">The sequence shown here is derived from an EMBL/GenBank/DDBJ whole genome shotgun (WGS) entry which is preliminary data.</text>
</comment>
<gene>
    <name evidence="2" type="ORF">JX265_000627</name>
</gene>
<feature type="region of interest" description="Disordered" evidence="1">
    <location>
        <begin position="440"/>
        <end position="472"/>
    </location>
</feature>